<gene>
    <name evidence="7" type="ORF">EYC80_009515</name>
</gene>
<dbReference type="EMBL" id="VIGI01000011">
    <property type="protein sequence ID" value="KAB8294059.1"/>
    <property type="molecule type" value="Genomic_DNA"/>
</dbReference>
<dbReference type="OrthoDB" id="9998363at2759"/>
<dbReference type="PANTHER" id="PTHR23235">
    <property type="entry name" value="KRUEPPEL-LIKE TRANSCRIPTION FACTOR"/>
    <property type="match status" value="1"/>
</dbReference>
<sequence>MTNPSGGNPPFWSPNTDETQYTYNQLVWGTSIDTNATETHVDQCWLEKASLESSFPQNDSDINGNNLQCHSNTNNSEELIYSGPLSADALDSLSLPTWDSLNDPLSLPDWDNLDNILSIPHQDNPSGSIIPLSSPNYSIGQAFQTTSPELLGTGASWDSFQAAYNHSAAQAYDAYSLVSNTQLPILGNSNWDTTHPQLYMNLPPTGAYLSSVSPAMQSSTASTANSTSSPTQSPITNTSNSTSQSISNSTTPSSDQPTSNTPPPPSAQNQYICKICFKLFSKRFEFNKHTPLHTLPQACPLCPHRTARKRDMTRHIAAKHRDVGSSESKPMDKPICRVEGCGRIFARKDHLLRHLRRKHVGCELRT</sequence>
<dbReference type="GO" id="GO:0008270">
    <property type="term" value="F:zinc ion binding"/>
    <property type="evidence" value="ECO:0007669"/>
    <property type="project" value="UniProtKB-KW"/>
</dbReference>
<dbReference type="PANTHER" id="PTHR23235:SF120">
    <property type="entry name" value="KRUPPEL-LIKE FACTOR 15"/>
    <property type="match status" value="1"/>
</dbReference>
<evidence type="ECO:0000256" key="1">
    <source>
        <dbReference type="ARBA" id="ARBA00022723"/>
    </source>
</evidence>
<dbReference type="PROSITE" id="PS50157">
    <property type="entry name" value="ZINC_FINGER_C2H2_2"/>
    <property type="match status" value="2"/>
</dbReference>
<feature type="compositionally biased region" description="Low complexity" evidence="5">
    <location>
        <begin position="219"/>
        <end position="254"/>
    </location>
</feature>
<comment type="caution">
    <text evidence="7">The sequence shown here is derived from an EMBL/GenBank/DDBJ whole genome shotgun (WGS) entry which is preliminary data.</text>
</comment>
<organism evidence="7 8">
    <name type="scientific">Monilinia laxa</name>
    <name type="common">Brown rot fungus</name>
    <name type="synonym">Sclerotinia laxa</name>
    <dbReference type="NCBI Taxonomy" id="61186"/>
    <lineage>
        <taxon>Eukaryota</taxon>
        <taxon>Fungi</taxon>
        <taxon>Dikarya</taxon>
        <taxon>Ascomycota</taxon>
        <taxon>Pezizomycotina</taxon>
        <taxon>Leotiomycetes</taxon>
        <taxon>Helotiales</taxon>
        <taxon>Sclerotiniaceae</taxon>
        <taxon>Monilinia</taxon>
    </lineage>
</organism>
<keyword evidence="2 4" id="KW-0863">Zinc-finger</keyword>
<reference evidence="7 8" key="1">
    <citation type="submission" date="2019-06" db="EMBL/GenBank/DDBJ databases">
        <title>Genome Sequence of the Brown Rot Fungal Pathogen Monilinia laxa.</title>
        <authorList>
            <person name="De Miccolis Angelini R.M."/>
            <person name="Landi L."/>
            <person name="Abate D."/>
            <person name="Pollastro S."/>
            <person name="Romanazzi G."/>
            <person name="Faretra F."/>
        </authorList>
    </citation>
    <scope>NUCLEOTIDE SEQUENCE [LARGE SCALE GENOMIC DNA]</scope>
    <source>
        <strain evidence="7 8">Mlax316</strain>
    </source>
</reference>
<protein>
    <recommendedName>
        <fullName evidence="6">C2H2-type domain-containing protein</fullName>
    </recommendedName>
</protein>
<accession>A0A5N6JY24</accession>
<dbReference type="InterPro" id="IPR013087">
    <property type="entry name" value="Znf_C2H2_type"/>
</dbReference>
<evidence type="ECO:0000259" key="6">
    <source>
        <dbReference type="PROSITE" id="PS50157"/>
    </source>
</evidence>
<dbReference type="AlphaFoldDB" id="A0A5N6JY24"/>
<feature type="domain" description="C2H2-type" evidence="6">
    <location>
        <begin position="271"/>
        <end position="298"/>
    </location>
</feature>
<evidence type="ECO:0000313" key="7">
    <source>
        <dbReference type="EMBL" id="KAB8294059.1"/>
    </source>
</evidence>
<dbReference type="Pfam" id="PF00096">
    <property type="entry name" value="zf-C2H2"/>
    <property type="match status" value="1"/>
</dbReference>
<feature type="domain" description="C2H2-type" evidence="6">
    <location>
        <begin position="334"/>
        <end position="364"/>
    </location>
</feature>
<keyword evidence="8" id="KW-1185">Reference proteome</keyword>
<evidence type="ECO:0000256" key="2">
    <source>
        <dbReference type="ARBA" id="ARBA00022771"/>
    </source>
</evidence>
<evidence type="ECO:0000313" key="8">
    <source>
        <dbReference type="Proteomes" id="UP000326757"/>
    </source>
</evidence>
<dbReference type="GO" id="GO:0000978">
    <property type="term" value="F:RNA polymerase II cis-regulatory region sequence-specific DNA binding"/>
    <property type="evidence" value="ECO:0007669"/>
    <property type="project" value="TreeGrafter"/>
</dbReference>
<dbReference type="SMART" id="SM00355">
    <property type="entry name" value="ZnF_C2H2"/>
    <property type="match status" value="3"/>
</dbReference>
<evidence type="ECO:0000256" key="3">
    <source>
        <dbReference type="ARBA" id="ARBA00022833"/>
    </source>
</evidence>
<name>A0A5N6JY24_MONLA</name>
<keyword evidence="3" id="KW-0862">Zinc</keyword>
<keyword evidence="1" id="KW-0479">Metal-binding</keyword>
<dbReference type="Gene3D" id="3.30.160.60">
    <property type="entry name" value="Classic Zinc Finger"/>
    <property type="match status" value="2"/>
</dbReference>
<proteinExistence type="predicted"/>
<evidence type="ECO:0000256" key="5">
    <source>
        <dbReference type="SAM" id="MobiDB-lite"/>
    </source>
</evidence>
<dbReference type="Proteomes" id="UP000326757">
    <property type="component" value="Unassembled WGS sequence"/>
</dbReference>
<feature type="region of interest" description="Disordered" evidence="5">
    <location>
        <begin position="219"/>
        <end position="266"/>
    </location>
</feature>
<dbReference type="GO" id="GO:0000981">
    <property type="term" value="F:DNA-binding transcription factor activity, RNA polymerase II-specific"/>
    <property type="evidence" value="ECO:0007669"/>
    <property type="project" value="TreeGrafter"/>
</dbReference>
<dbReference type="PROSITE" id="PS00028">
    <property type="entry name" value="ZINC_FINGER_C2H2_1"/>
    <property type="match status" value="2"/>
</dbReference>
<evidence type="ECO:0000256" key="4">
    <source>
        <dbReference type="PROSITE-ProRule" id="PRU00042"/>
    </source>
</evidence>